<accession>A0A399F9Y5</accession>
<dbReference type="OrthoDB" id="26687at2"/>
<keyword evidence="3" id="KW-1185">Reference proteome</keyword>
<organism evidence="2 3">
    <name type="scientific">Meiothermus granaticius NBRC 107808</name>
    <dbReference type="NCBI Taxonomy" id="1227551"/>
    <lineage>
        <taxon>Bacteria</taxon>
        <taxon>Thermotogati</taxon>
        <taxon>Deinococcota</taxon>
        <taxon>Deinococci</taxon>
        <taxon>Thermales</taxon>
        <taxon>Thermaceae</taxon>
        <taxon>Meiothermus</taxon>
    </lineage>
</organism>
<proteinExistence type="predicted"/>
<dbReference type="EMBL" id="QWLB01000011">
    <property type="protein sequence ID" value="RIH92940.1"/>
    <property type="molecule type" value="Genomic_DNA"/>
</dbReference>
<reference evidence="2 3" key="1">
    <citation type="submission" date="2018-08" db="EMBL/GenBank/DDBJ databases">
        <title>Meiothermus granaticius genome AF-68 sequencing project.</title>
        <authorList>
            <person name="Da Costa M.S."/>
            <person name="Albuquerque L."/>
            <person name="Raposo P."/>
            <person name="Froufe H.J.C."/>
            <person name="Barroso C.S."/>
            <person name="Egas C."/>
        </authorList>
    </citation>
    <scope>NUCLEOTIDE SEQUENCE [LARGE SCALE GENOMIC DNA]</scope>
    <source>
        <strain evidence="2 3">AF-68</strain>
    </source>
</reference>
<gene>
    <name evidence="2" type="ORF">Mgrana_01063</name>
</gene>
<dbReference type="RefSeq" id="WP_119356573.1">
    <property type="nucleotide sequence ID" value="NZ_BJXM01000003.1"/>
</dbReference>
<name>A0A399F9Y5_9DEIN</name>
<protein>
    <submittedName>
        <fullName evidence="2">Uncharacterized protein</fullName>
    </submittedName>
</protein>
<feature type="transmembrane region" description="Helical" evidence="1">
    <location>
        <begin position="34"/>
        <end position="52"/>
    </location>
</feature>
<comment type="caution">
    <text evidence="2">The sequence shown here is derived from an EMBL/GenBank/DDBJ whole genome shotgun (WGS) entry which is preliminary data.</text>
</comment>
<keyword evidence="1" id="KW-0812">Transmembrane</keyword>
<feature type="transmembrane region" description="Helical" evidence="1">
    <location>
        <begin position="58"/>
        <end position="73"/>
    </location>
</feature>
<dbReference type="Proteomes" id="UP000266178">
    <property type="component" value="Unassembled WGS sequence"/>
</dbReference>
<keyword evidence="1" id="KW-0472">Membrane</keyword>
<evidence type="ECO:0000313" key="3">
    <source>
        <dbReference type="Proteomes" id="UP000266178"/>
    </source>
</evidence>
<evidence type="ECO:0000256" key="1">
    <source>
        <dbReference type="SAM" id="Phobius"/>
    </source>
</evidence>
<sequence>MNTFAIAWILLLGFAFFNNFTIYRMLRQRGRVELLWIPLVATLIPILLFALWPGALTLLAFPVLQSFGFWWLFRRLSSAESR</sequence>
<feature type="transmembrane region" description="Helical" evidence="1">
    <location>
        <begin position="6"/>
        <end position="22"/>
    </location>
</feature>
<dbReference type="AlphaFoldDB" id="A0A399F9Y5"/>
<evidence type="ECO:0000313" key="2">
    <source>
        <dbReference type="EMBL" id="RIH92940.1"/>
    </source>
</evidence>
<keyword evidence="1" id="KW-1133">Transmembrane helix</keyword>